<keyword evidence="1" id="KW-0812">Transmembrane</keyword>
<reference evidence="2 3" key="1">
    <citation type="submission" date="2019-03" db="EMBL/GenBank/DDBJ databases">
        <title>Single cell metagenomics reveals metabolic interactions within the superorganism composed of flagellate Streblomastix strix and complex community of Bacteroidetes bacteria on its surface.</title>
        <authorList>
            <person name="Treitli S.C."/>
            <person name="Kolisko M."/>
            <person name="Husnik F."/>
            <person name="Keeling P."/>
            <person name="Hampl V."/>
        </authorList>
    </citation>
    <scope>NUCLEOTIDE SEQUENCE [LARGE SCALE GENOMIC DNA]</scope>
    <source>
        <strain evidence="2">ST1C</strain>
    </source>
</reference>
<evidence type="ECO:0000313" key="2">
    <source>
        <dbReference type="EMBL" id="KAA6373068.1"/>
    </source>
</evidence>
<evidence type="ECO:0000313" key="3">
    <source>
        <dbReference type="Proteomes" id="UP000324800"/>
    </source>
</evidence>
<accession>A0A5J4URI8</accession>
<keyword evidence="1" id="KW-0472">Membrane</keyword>
<dbReference type="AlphaFoldDB" id="A0A5J4URI8"/>
<organism evidence="2 3">
    <name type="scientific">Streblomastix strix</name>
    <dbReference type="NCBI Taxonomy" id="222440"/>
    <lineage>
        <taxon>Eukaryota</taxon>
        <taxon>Metamonada</taxon>
        <taxon>Preaxostyla</taxon>
        <taxon>Oxymonadida</taxon>
        <taxon>Streblomastigidae</taxon>
        <taxon>Streblomastix</taxon>
    </lineage>
</organism>
<keyword evidence="1" id="KW-1133">Transmembrane helix</keyword>
<evidence type="ECO:0000256" key="1">
    <source>
        <dbReference type="SAM" id="Phobius"/>
    </source>
</evidence>
<protein>
    <submittedName>
        <fullName evidence="2">Uncharacterized protein</fullName>
    </submittedName>
</protein>
<name>A0A5J4URI8_9EUKA</name>
<feature type="transmembrane region" description="Helical" evidence="1">
    <location>
        <begin position="112"/>
        <end position="131"/>
    </location>
</feature>
<dbReference type="Proteomes" id="UP000324800">
    <property type="component" value="Unassembled WGS sequence"/>
</dbReference>
<proteinExistence type="predicted"/>
<gene>
    <name evidence="2" type="ORF">EZS28_031404</name>
</gene>
<feature type="transmembrane region" description="Helical" evidence="1">
    <location>
        <begin position="23"/>
        <end position="45"/>
    </location>
</feature>
<comment type="caution">
    <text evidence="2">The sequence shown here is derived from an EMBL/GenBank/DDBJ whole genome shotgun (WGS) entry which is preliminary data.</text>
</comment>
<feature type="transmembrane region" description="Helical" evidence="1">
    <location>
        <begin position="82"/>
        <end position="100"/>
    </location>
</feature>
<dbReference type="EMBL" id="SNRW01013046">
    <property type="protein sequence ID" value="KAA6373068.1"/>
    <property type="molecule type" value="Genomic_DNA"/>
</dbReference>
<sequence>MLSANHQFQPLEDLALARQIEDIGSVPMVACFLALMILFSFVANASRVGITPKFRTANFKACSVSQQSPASSKRLRWSAVELWMPLMCYAVISILIFPTRCKFYLRVRVNDGAAFFLFIFLDATVYLIESVSSGSPSSQRYLRNGLLHKEWLWILFDSKNVGMFGRAQTPQAIDLLIFIQSAATNPPSMRQQSSLLELGLVLRLICFY</sequence>